<evidence type="ECO:0000313" key="1">
    <source>
        <dbReference type="EMBL" id="VEL13878.1"/>
    </source>
</evidence>
<name>A0A448WKE4_9PLAT</name>
<proteinExistence type="predicted"/>
<protein>
    <submittedName>
        <fullName evidence="1">Uncharacterized protein</fullName>
    </submittedName>
</protein>
<keyword evidence="2" id="KW-1185">Reference proteome</keyword>
<organism evidence="1 2">
    <name type="scientific">Protopolystoma xenopodis</name>
    <dbReference type="NCBI Taxonomy" id="117903"/>
    <lineage>
        <taxon>Eukaryota</taxon>
        <taxon>Metazoa</taxon>
        <taxon>Spiralia</taxon>
        <taxon>Lophotrochozoa</taxon>
        <taxon>Platyhelminthes</taxon>
        <taxon>Monogenea</taxon>
        <taxon>Polyopisthocotylea</taxon>
        <taxon>Polystomatidea</taxon>
        <taxon>Polystomatidae</taxon>
        <taxon>Protopolystoma</taxon>
    </lineage>
</organism>
<accession>A0A448WKE4</accession>
<gene>
    <name evidence="1" type="ORF">PXEA_LOCUS7318</name>
</gene>
<dbReference type="AlphaFoldDB" id="A0A448WKE4"/>
<evidence type="ECO:0000313" key="2">
    <source>
        <dbReference type="Proteomes" id="UP000784294"/>
    </source>
</evidence>
<dbReference type="Proteomes" id="UP000784294">
    <property type="component" value="Unassembled WGS sequence"/>
</dbReference>
<sequence>MNSQHELPQSDGKPRAAELHATNKYMHIGAKFQEANTLLELLYPHIDVHNVKVLYNDYSDREGVLETRFLSPHSLPRQGRETRHKTRPIWQDCIRLDLEIDIPRTKRRYLSKNLVTPDRRLKKNWVGLHRRHEEEFAKLKNDVILSLPHAMRFYHCLTRCDPIINSRDVTMLKRMQEAQSQSNDEFC</sequence>
<comment type="caution">
    <text evidence="1">The sequence shown here is derived from an EMBL/GenBank/DDBJ whole genome shotgun (WGS) entry which is preliminary data.</text>
</comment>
<dbReference type="EMBL" id="CAAALY010019253">
    <property type="protein sequence ID" value="VEL13878.1"/>
    <property type="molecule type" value="Genomic_DNA"/>
</dbReference>
<reference evidence="1" key="1">
    <citation type="submission" date="2018-11" db="EMBL/GenBank/DDBJ databases">
        <authorList>
            <consortium name="Pathogen Informatics"/>
        </authorList>
    </citation>
    <scope>NUCLEOTIDE SEQUENCE</scope>
</reference>